<dbReference type="OrthoDB" id="193242at2759"/>
<dbReference type="InterPro" id="IPR000719">
    <property type="entry name" value="Prot_kinase_dom"/>
</dbReference>
<keyword evidence="3" id="KW-0808">Transferase</keyword>
<feature type="compositionally biased region" description="Basic residues" evidence="1">
    <location>
        <begin position="1"/>
        <end position="15"/>
    </location>
</feature>
<dbReference type="EMBL" id="BEYU01000198">
    <property type="protein sequence ID" value="GBG34526.1"/>
    <property type="molecule type" value="Genomic_DNA"/>
</dbReference>
<dbReference type="Pfam" id="PF00069">
    <property type="entry name" value="Pkinase"/>
    <property type="match status" value="1"/>
</dbReference>
<dbReference type="PROSITE" id="PS50011">
    <property type="entry name" value="PROTEIN_KINASE_DOM"/>
    <property type="match status" value="1"/>
</dbReference>
<reference evidence="3 4" key="1">
    <citation type="submission" date="2017-12" db="EMBL/GenBank/DDBJ databases">
        <title>Sequencing, de novo assembly and annotation of complete genome of a new Thraustochytrid species, strain FCC1311.</title>
        <authorList>
            <person name="Sedici K."/>
            <person name="Godart F."/>
            <person name="Aiese Cigliano R."/>
            <person name="Sanseverino W."/>
            <person name="Barakat M."/>
            <person name="Ortet P."/>
            <person name="Marechal E."/>
            <person name="Cagnac O."/>
            <person name="Amato A."/>
        </authorList>
    </citation>
    <scope>NUCLEOTIDE SEQUENCE [LARGE SCALE GENOMIC DNA]</scope>
</reference>
<dbReference type="AlphaFoldDB" id="A0A2R5GUI1"/>
<dbReference type="SMART" id="SM00220">
    <property type="entry name" value="S_TKc"/>
    <property type="match status" value="1"/>
</dbReference>
<dbReference type="Proteomes" id="UP000241890">
    <property type="component" value="Unassembled WGS sequence"/>
</dbReference>
<dbReference type="Gene3D" id="1.10.510.10">
    <property type="entry name" value="Transferase(Phosphotransferase) domain 1"/>
    <property type="match status" value="1"/>
</dbReference>
<evidence type="ECO:0000313" key="3">
    <source>
        <dbReference type="EMBL" id="GBG34526.1"/>
    </source>
</evidence>
<proteinExistence type="predicted"/>
<feature type="domain" description="Protein kinase" evidence="2">
    <location>
        <begin position="117"/>
        <end position="517"/>
    </location>
</feature>
<keyword evidence="4" id="KW-1185">Reference proteome</keyword>
<name>A0A2R5GUI1_9STRA</name>
<dbReference type="GO" id="GO:0004674">
    <property type="term" value="F:protein serine/threonine kinase activity"/>
    <property type="evidence" value="ECO:0007669"/>
    <property type="project" value="TreeGrafter"/>
</dbReference>
<feature type="compositionally biased region" description="Basic and acidic residues" evidence="1">
    <location>
        <begin position="50"/>
        <end position="59"/>
    </location>
</feature>
<protein>
    <submittedName>
        <fullName evidence="3">Protein kinase, putative</fullName>
    </submittedName>
</protein>
<feature type="region of interest" description="Disordered" evidence="1">
    <location>
        <begin position="596"/>
        <end position="625"/>
    </location>
</feature>
<dbReference type="GO" id="GO:0044773">
    <property type="term" value="P:mitotic DNA damage checkpoint signaling"/>
    <property type="evidence" value="ECO:0007669"/>
    <property type="project" value="TreeGrafter"/>
</dbReference>
<evidence type="ECO:0000256" key="1">
    <source>
        <dbReference type="SAM" id="MobiDB-lite"/>
    </source>
</evidence>
<sequence length="892" mass="100407">MKTVKKLTARMKRPPRAQSDDHAPSLAHDAADLDDASLGYLSDNDEDVNEVVHEHLDNHGDEEEDEPYDGNVADDAYRERDKGESDDDEDDEDENDHDDHGGGGGDSGEDGHEEEDNGDEDRAGGGSEDELPEEEDIEEEGLEKGLSGQRAVEKAIDLMRNGVKTIDLTDRKIGDEETVALGEELAVALKIMREKEQYKREIGARKVAQGSGGPKLAGCLPLLHREDLEFAKRLDKELCLVMERGSRSLFEAINTERFAGRDLQKIRTIAYKIVSAVKSLHDSGRIHGDIKPRNVVRVSASKQHTFSDENNGGRLEVPQKWRDNVTGERSDVASDENWQLIDLDASAKMEDLMTEKVSTGYAAPELAKWHFLPKAKRDKAPPADPAIDVWGFGVVLFQMLSGTKLFMVDESDDNLVTDHDKVELMNWLALDDERLRRIKSRHEKDEEKEGENDGEMIGDDDGVKTDGLDAENYDEIEAARDLVRLCLRGNAKEQLQAAGIVKDLAAGLERHRMSSWIDMNAAEIHLQSMHRGILSSQCFIMVLTEDVLFRPYCLAELYFAVEYFGPAEDGLAKHIFFIVEEDTRFHPWNDHDVPRHCSSEYSTADDDQSDREGASDDRASSPSTGLSKLGACTFWSKRQDDASQHTGGDEADAVTHASKLETLHKSLEELKLQDWKGVPVRPEQILNNAEKALSECKRIPYRRRLFEEDAMLRVLAERAGFRAIPRHIGKIATNEKDDLRLKVVGKHSSKAVENFALKLGKLGELVKQRVSVDDANPHVVVVVLEKDCWDDVQAFWERQLKKGEDGEEMGAPLLAVAVCGTKEEWNFNDTDEFEIPALRSRLFDRLEVLMWRDAPGAKNRDPEKYIVEHEEPALMRELYSRAKRLQRSSLTT</sequence>
<dbReference type="Gene3D" id="3.40.50.10140">
    <property type="entry name" value="Toll/interleukin-1 receptor homology (TIR) domain"/>
    <property type="match status" value="1"/>
</dbReference>
<feature type="compositionally biased region" description="Acidic residues" evidence="1">
    <location>
        <begin position="107"/>
        <end position="119"/>
    </location>
</feature>
<dbReference type="InParanoid" id="A0A2R5GUI1"/>
<organism evidence="3 4">
    <name type="scientific">Hondaea fermentalgiana</name>
    <dbReference type="NCBI Taxonomy" id="2315210"/>
    <lineage>
        <taxon>Eukaryota</taxon>
        <taxon>Sar</taxon>
        <taxon>Stramenopiles</taxon>
        <taxon>Bigyra</taxon>
        <taxon>Labyrinthulomycetes</taxon>
        <taxon>Thraustochytrida</taxon>
        <taxon>Thraustochytriidae</taxon>
        <taxon>Hondaea</taxon>
    </lineage>
</organism>
<feature type="compositionally biased region" description="Acidic residues" evidence="1">
    <location>
        <begin position="448"/>
        <end position="460"/>
    </location>
</feature>
<evidence type="ECO:0000313" key="4">
    <source>
        <dbReference type="Proteomes" id="UP000241890"/>
    </source>
</evidence>
<dbReference type="PANTHER" id="PTHR44167">
    <property type="entry name" value="OVARIAN-SPECIFIC SERINE/THREONINE-PROTEIN KINASE LOK-RELATED"/>
    <property type="match status" value="1"/>
</dbReference>
<dbReference type="PANTHER" id="PTHR44167:SF24">
    <property type="entry name" value="SERINE_THREONINE-PROTEIN KINASE CHK2"/>
    <property type="match status" value="1"/>
</dbReference>
<accession>A0A2R5GUI1</accession>
<keyword evidence="3" id="KW-0418">Kinase</keyword>
<feature type="region of interest" description="Disordered" evidence="1">
    <location>
        <begin position="441"/>
        <end position="465"/>
    </location>
</feature>
<dbReference type="GO" id="GO:0005634">
    <property type="term" value="C:nucleus"/>
    <property type="evidence" value="ECO:0007669"/>
    <property type="project" value="TreeGrafter"/>
</dbReference>
<comment type="caution">
    <text evidence="3">The sequence shown here is derived from an EMBL/GenBank/DDBJ whole genome shotgun (WGS) entry which is preliminary data.</text>
</comment>
<evidence type="ECO:0000259" key="2">
    <source>
        <dbReference type="PROSITE" id="PS50011"/>
    </source>
</evidence>
<dbReference type="GO" id="GO:0005524">
    <property type="term" value="F:ATP binding"/>
    <property type="evidence" value="ECO:0007669"/>
    <property type="project" value="InterPro"/>
</dbReference>
<dbReference type="InterPro" id="IPR035897">
    <property type="entry name" value="Toll_tir_struct_dom_sf"/>
</dbReference>
<dbReference type="SUPFAM" id="SSF56112">
    <property type="entry name" value="Protein kinase-like (PK-like)"/>
    <property type="match status" value="1"/>
</dbReference>
<dbReference type="InterPro" id="IPR011009">
    <property type="entry name" value="Kinase-like_dom_sf"/>
</dbReference>
<feature type="compositionally biased region" description="Basic and acidic residues" evidence="1">
    <location>
        <begin position="610"/>
        <end position="619"/>
    </location>
</feature>
<feature type="compositionally biased region" description="Acidic residues" evidence="1">
    <location>
        <begin position="84"/>
        <end position="96"/>
    </location>
</feature>
<dbReference type="SUPFAM" id="SSF52200">
    <property type="entry name" value="Toll/Interleukin receptor TIR domain"/>
    <property type="match status" value="1"/>
</dbReference>
<feature type="compositionally biased region" description="Acidic residues" evidence="1">
    <location>
        <begin position="127"/>
        <end position="141"/>
    </location>
</feature>
<gene>
    <name evidence="3" type="ORF">FCC1311_107502</name>
</gene>
<feature type="region of interest" description="Disordered" evidence="1">
    <location>
        <begin position="1"/>
        <end position="149"/>
    </location>
</feature>